<evidence type="ECO:0000259" key="1">
    <source>
        <dbReference type="PROSITE" id="PS51782"/>
    </source>
</evidence>
<dbReference type="PROSITE" id="PS51782">
    <property type="entry name" value="LYSM"/>
    <property type="match status" value="2"/>
</dbReference>
<dbReference type="SUPFAM" id="SSF54106">
    <property type="entry name" value="LysM domain"/>
    <property type="match status" value="2"/>
</dbReference>
<dbReference type="GO" id="GO:0008932">
    <property type="term" value="F:lytic endotransglycosylase activity"/>
    <property type="evidence" value="ECO:0007669"/>
    <property type="project" value="TreeGrafter"/>
</dbReference>
<sequence>MADAPPFACCEALLLNSVLSVRRFPVVSRVLSIGAGIAVVSVLAASCGGDTLGVATTVVNVTPTNFATIPAVSSTLPGPSTTLPANAVGSEQKYTVVAGDSPLAVANKYGISLTTLLAYNGWVSPAQFPYPGTQILIPAQAVVNPVTTAAPGVDPGTPVTTAAPGPVGPGCGTRPAGTYAIEKGDSFYSIRQKFCVSLGALLSANNWADSNITILPGQVINMPAAGS</sequence>
<dbReference type="Pfam" id="PF01476">
    <property type="entry name" value="LysM"/>
    <property type="match status" value="2"/>
</dbReference>
<protein>
    <submittedName>
        <fullName evidence="2">Unannotated protein</fullName>
    </submittedName>
</protein>
<reference evidence="2" key="1">
    <citation type="submission" date="2020-05" db="EMBL/GenBank/DDBJ databases">
        <authorList>
            <person name="Chiriac C."/>
            <person name="Salcher M."/>
            <person name="Ghai R."/>
            <person name="Kavagutti S V."/>
        </authorList>
    </citation>
    <scope>NUCLEOTIDE SEQUENCE</scope>
</reference>
<feature type="domain" description="LysM" evidence="1">
    <location>
        <begin position="92"/>
        <end position="137"/>
    </location>
</feature>
<dbReference type="PANTHER" id="PTHR33734">
    <property type="entry name" value="LYSM DOMAIN-CONTAINING GPI-ANCHORED PROTEIN 2"/>
    <property type="match status" value="1"/>
</dbReference>
<organism evidence="2">
    <name type="scientific">freshwater metagenome</name>
    <dbReference type="NCBI Taxonomy" id="449393"/>
    <lineage>
        <taxon>unclassified sequences</taxon>
        <taxon>metagenomes</taxon>
        <taxon>ecological metagenomes</taxon>
    </lineage>
</organism>
<gene>
    <name evidence="2" type="ORF">UFOPK1808_00169</name>
</gene>
<proteinExistence type="predicted"/>
<dbReference type="AlphaFoldDB" id="A0A6J6FWG9"/>
<dbReference type="EMBL" id="CAEZUL010000009">
    <property type="protein sequence ID" value="CAB4591293.1"/>
    <property type="molecule type" value="Genomic_DNA"/>
</dbReference>
<accession>A0A6J6FWG9</accession>
<dbReference type="InterPro" id="IPR036779">
    <property type="entry name" value="LysM_dom_sf"/>
</dbReference>
<dbReference type="CDD" id="cd00118">
    <property type="entry name" value="LysM"/>
    <property type="match status" value="2"/>
</dbReference>
<feature type="domain" description="LysM" evidence="1">
    <location>
        <begin position="177"/>
        <end position="222"/>
    </location>
</feature>
<dbReference type="InterPro" id="IPR018392">
    <property type="entry name" value="LysM"/>
</dbReference>
<dbReference type="SMART" id="SM00257">
    <property type="entry name" value="LysM"/>
    <property type="match status" value="2"/>
</dbReference>
<dbReference type="PANTHER" id="PTHR33734:SF22">
    <property type="entry name" value="MEMBRANE-BOUND LYTIC MUREIN TRANSGLYCOSYLASE D"/>
    <property type="match status" value="1"/>
</dbReference>
<evidence type="ECO:0000313" key="2">
    <source>
        <dbReference type="EMBL" id="CAB4591293.1"/>
    </source>
</evidence>
<dbReference type="Gene3D" id="3.10.350.10">
    <property type="entry name" value="LysM domain"/>
    <property type="match status" value="2"/>
</dbReference>
<name>A0A6J6FWG9_9ZZZZ</name>